<name>A0A9Q0EHP2_9TELE</name>
<proteinExistence type="predicted"/>
<evidence type="ECO:0000313" key="2">
    <source>
        <dbReference type="EMBL" id="KAJ3605808.1"/>
    </source>
</evidence>
<reference evidence="2" key="1">
    <citation type="submission" date="2022-07" db="EMBL/GenBank/DDBJ databases">
        <title>Chromosome-level genome of Muraenolepis orangiensis.</title>
        <authorList>
            <person name="Kim J."/>
        </authorList>
    </citation>
    <scope>NUCLEOTIDE SEQUENCE</scope>
    <source>
        <strain evidence="2">KU_S4_2022</strain>
        <tissue evidence="2">Muscle</tissue>
    </source>
</reference>
<comment type="caution">
    <text evidence="2">The sequence shown here is derived from an EMBL/GenBank/DDBJ whole genome shotgun (WGS) entry which is preliminary data.</text>
</comment>
<sequence length="92" mass="10364">MESLQNRTAKLALHMQTKEELVNKIRPEIEPLIKTATGNLEMDVLRDVGEVSPPKPTFEWSLIWQIQLSSSLWEGRGDSTESVSQEPETEGA</sequence>
<dbReference type="Proteomes" id="UP001148018">
    <property type="component" value="Unassembled WGS sequence"/>
</dbReference>
<feature type="region of interest" description="Disordered" evidence="1">
    <location>
        <begin position="73"/>
        <end position="92"/>
    </location>
</feature>
<gene>
    <name evidence="2" type="ORF">NHX12_027852</name>
</gene>
<organism evidence="2 3">
    <name type="scientific">Muraenolepis orangiensis</name>
    <name type="common">Patagonian moray cod</name>
    <dbReference type="NCBI Taxonomy" id="630683"/>
    <lineage>
        <taxon>Eukaryota</taxon>
        <taxon>Metazoa</taxon>
        <taxon>Chordata</taxon>
        <taxon>Craniata</taxon>
        <taxon>Vertebrata</taxon>
        <taxon>Euteleostomi</taxon>
        <taxon>Actinopterygii</taxon>
        <taxon>Neopterygii</taxon>
        <taxon>Teleostei</taxon>
        <taxon>Neoteleostei</taxon>
        <taxon>Acanthomorphata</taxon>
        <taxon>Zeiogadaria</taxon>
        <taxon>Gadariae</taxon>
        <taxon>Gadiformes</taxon>
        <taxon>Muraenolepidoidei</taxon>
        <taxon>Muraenolepididae</taxon>
        <taxon>Muraenolepis</taxon>
    </lineage>
</organism>
<evidence type="ECO:0000313" key="3">
    <source>
        <dbReference type="Proteomes" id="UP001148018"/>
    </source>
</evidence>
<evidence type="ECO:0000256" key="1">
    <source>
        <dbReference type="SAM" id="MobiDB-lite"/>
    </source>
</evidence>
<keyword evidence="3" id="KW-1185">Reference proteome</keyword>
<protein>
    <submittedName>
        <fullName evidence="2">Uncharacterized protein</fullName>
    </submittedName>
</protein>
<accession>A0A9Q0EHP2</accession>
<dbReference type="AlphaFoldDB" id="A0A9Q0EHP2"/>
<dbReference type="EMBL" id="JANIIK010000043">
    <property type="protein sequence ID" value="KAJ3605808.1"/>
    <property type="molecule type" value="Genomic_DNA"/>
</dbReference>